<reference evidence="1" key="1">
    <citation type="submission" date="2020-03" db="EMBL/GenBank/DDBJ databases">
        <title>The deep terrestrial virosphere.</title>
        <authorList>
            <person name="Holmfeldt K."/>
            <person name="Nilsson E."/>
            <person name="Simone D."/>
            <person name="Lopez-Fernandez M."/>
            <person name="Wu X."/>
            <person name="de Brujin I."/>
            <person name="Lundin D."/>
            <person name="Andersson A."/>
            <person name="Bertilsson S."/>
            <person name="Dopson M."/>
        </authorList>
    </citation>
    <scope>NUCLEOTIDE SEQUENCE</scope>
    <source>
        <strain evidence="1">MM415A04811</strain>
    </source>
</reference>
<organism evidence="1">
    <name type="scientific">viral metagenome</name>
    <dbReference type="NCBI Taxonomy" id="1070528"/>
    <lineage>
        <taxon>unclassified sequences</taxon>
        <taxon>metagenomes</taxon>
        <taxon>organismal metagenomes</taxon>
    </lineage>
</organism>
<accession>A0A6M3JHP4</accession>
<sequence>MPGLPVLNPPIVDVQPPQCPVPPTAAEIAAELKKDAAFIASLKGADGAPGKDGVNGKDGQTPELDLDDLAHRVADVLLQDASFVALTKGDTGAPGKDGTDAQQPDIDTLLTDLEKRLPPLRIQTLNPDGSIRDDVLARLGDLVRLRALVVKAEGQ</sequence>
<evidence type="ECO:0008006" key="2">
    <source>
        <dbReference type="Google" id="ProtNLM"/>
    </source>
</evidence>
<gene>
    <name evidence="1" type="ORF">MM415A04811_0002</name>
</gene>
<dbReference type="AlphaFoldDB" id="A0A6M3JHP4"/>
<proteinExistence type="predicted"/>
<evidence type="ECO:0000313" key="1">
    <source>
        <dbReference type="EMBL" id="QJA69300.1"/>
    </source>
</evidence>
<protein>
    <recommendedName>
        <fullName evidence="2">Tail protein</fullName>
    </recommendedName>
</protein>
<dbReference type="EMBL" id="MT141694">
    <property type="protein sequence ID" value="QJA69300.1"/>
    <property type="molecule type" value="Genomic_DNA"/>
</dbReference>
<name>A0A6M3JHP4_9ZZZZ</name>